<dbReference type="CDD" id="cd09917">
    <property type="entry name" value="F-box_SF"/>
    <property type="match status" value="1"/>
</dbReference>
<dbReference type="GeneID" id="4701699"/>
<dbReference type="VEuPathDB" id="FungiDB:ACLA_030410"/>
<protein>
    <submittedName>
        <fullName evidence="3">F-box domain protein</fullName>
    </submittedName>
</protein>
<feature type="compositionally biased region" description="Basic and acidic residues" evidence="1">
    <location>
        <begin position="587"/>
        <end position="597"/>
    </location>
</feature>
<dbReference type="SUPFAM" id="SSF50978">
    <property type="entry name" value="WD40 repeat-like"/>
    <property type="match status" value="1"/>
</dbReference>
<dbReference type="SMART" id="SM00256">
    <property type="entry name" value="FBOX"/>
    <property type="match status" value="1"/>
</dbReference>
<organism evidence="3 4">
    <name type="scientific">Aspergillus clavatus (strain ATCC 1007 / CBS 513.65 / DSM 816 / NCTC 3887 / NRRL 1 / QM 1276 / 107)</name>
    <dbReference type="NCBI Taxonomy" id="344612"/>
    <lineage>
        <taxon>Eukaryota</taxon>
        <taxon>Fungi</taxon>
        <taxon>Dikarya</taxon>
        <taxon>Ascomycota</taxon>
        <taxon>Pezizomycotina</taxon>
        <taxon>Eurotiomycetes</taxon>
        <taxon>Eurotiomycetidae</taxon>
        <taxon>Eurotiales</taxon>
        <taxon>Aspergillaceae</taxon>
        <taxon>Aspergillus</taxon>
        <taxon>Aspergillus subgen. Fumigati</taxon>
    </lineage>
</organism>
<proteinExistence type="predicted"/>
<dbReference type="RefSeq" id="XP_001269734.1">
    <property type="nucleotide sequence ID" value="XM_001269733.1"/>
</dbReference>
<feature type="region of interest" description="Disordered" evidence="1">
    <location>
        <begin position="568"/>
        <end position="611"/>
    </location>
</feature>
<dbReference type="Gene3D" id="2.130.10.10">
    <property type="entry name" value="YVTN repeat-like/Quinoprotein amine dehydrogenase"/>
    <property type="match status" value="1"/>
</dbReference>
<accession>A1CRN7</accession>
<dbReference type="OrthoDB" id="1259151at2759"/>
<gene>
    <name evidence="3" type="ORF">ACLA_030410</name>
</gene>
<dbReference type="HOGENOM" id="CLU_018631_0_0_1"/>
<sequence>MEKSVQIPKMLLSDLPSDIIYVIAKYLPSLKSLVALAQTCHRLHAIIAAENWRILHAHLKTRFPFVDTPPFWKDTTQALTARARALERHGLLCRHVFPRRDAIKIGLHAGTRQDNPTHGYRPAIDSYEVWNGSSWSDRKEVLVWGAADELLLRIRQSGSHPGEKWVVFNDVKKISSYHDICGVHLLKPEIHSQQSSEDEHMIFGRLNGDLFHLAISPDKASRKYHQQFLTEGHGLERTELSEGTEPILAAHLNNGSIALYQTTKEEAEVQPFAYCEIAGDGTARNKCSKFLSSDCIAFGTGSLESSLTVATISTERVSLEREIEVTSLDLEERIGLSQKANVSAIAPLNAHFTMESPGQVFLAAWGDRCVRLHDRRSHQPFEFTYQDTVDTNPIYCVHPFGQDRFIAGAGGDAVVKIYDLRMESAFSYLNAKLPYPSNHNSHHSTNGPIPHTNGFRNTVTYPCKDFTIFLSPTPTGRGNSTAARSRVRQYRGPVYTMSSPSPISSTVYTGIVDGVMRLDFASSDDLTGSCQDWYRDYLGLGADLVRPASQADRVLELSGYERLDSTSASRLRSQMPFGRIGPDDIENEKQTGWDRRWQRLGPSAPWRRTDG</sequence>
<dbReference type="eggNOG" id="ENOG502SUQR">
    <property type="taxonomic scope" value="Eukaryota"/>
</dbReference>
<name>A1CRN7_ASPCL</name>
<reference evidence="3 4" key="1">
    <citation type="journal article" date="2008" name="PLoS Genet.">
        <title>Genomic islands in the pathogenic filamentous fungus Aspergillus fumigatus.</title>
        <authorList>
            <person name="Fedorova N.D."/>
            <person name="Khaldi N."/>
            <person name="Joardar V.S."/>
            <person name="Maiti R."/>
            <person name="Amedeo P."/>
            <person name="Anderson M.J."/>
            <person name="Crabtree J."/>
            <person name="Silva J.C."/>
            <person name="Badger J.H."/>
            <person name="Albarraq A."/>
            <person name="Angiuoli S."/>
            <person name="Bussey H."/>
            <person name="Bowyer P."/>
            <person name="Cotty P.J."/>
            <person name="Dyer P.S."/>
            <person name="Egan A."/>
            <person name="Galens K."/>
            <person name="Fraser-Liggett C.M."/>
            <person name="Haas B.J."/>
            <person name="Inman J.M."/>
            <person name="Kent R."/>
            <person name="Lemieux S."/>
            <person name="Malavazi I."/>
            <person name="Orvis J."/>
            <person name="Roemer T."/>
            <person name="Ronning C.M."/>
            <person name="Sundaram J.P."/>
            <person name="Sutton G."/>
            <person name="Turner G."/>
            <person name="Venter J.C."/>
            <person name="White O.R."/>
            <person name="Whitty B.R."/>
            <person name="Youngman P."/>
            <person name="Wolfe K.H."/>
            <person name="Goldman G.H."/>
            <person name="Wortman J.R."/>
            <person name="Jiang B."/>
            <person name="Denning D.W."/>
            <person name="Nierman W.C."/>
        </authorList>
    </citation>
    <scope>NUCLEOTIDE SEQUENCE [LARGE SCALE GENOMIC DNA]</scope>
    <source>
        <strain evidence="4">ATCC 1007 / CBS 513.65 / DSM 816 / NCTC 3887 / NRRL 1</strain>
    </source>
</reference>
<evidence type="ECO:0000259" key="2">
    <source>
        <dbReference type="PROSITE" id="PS50181"/>
    </source>
</evidence>
<keyword evidence="4" id="KW-1185">Reference proteome</keyword>
<dbReference type="InterPro" id="IPR001810">
    <property type="entry name" value="F-box_dom"/>
</dbReference>
<dbReference type="SUPFAM" id="SSF81383">
    <property type="entry name" value="F-box domain"/>
    <property type="match status" value="1"/>
</dbReference>
<dbReference type="InterPro" id="IPR036047">
    <property type="entry name" value="F-box-like_dom_sf"/>
</dbReference>
<dbReference type="AlphaFoldDB" id="A1CRN7"/>
<feature type="domain" description="F-box" evidence="2">
    <location>
        <begin position="9"/>
        <end position="55"/>
    </location>
</feature>
<dbReference type="KEGG" id="act:ACLA_030410"/>
<dbReference type="STRING" id="344612.A1CRN7"/>
<dbReference type="InterPro" id="IPR036322">
    <property type="entry name" value="WD40_repeat_dom_sf"/>
</dbReference>
<evidence type="ECO:0000313" key="4">
    <source>
        <dbReference type="Proteomes" id="UP000006701"/>
    </source>
</evidence>
<evidence type="ECO:0000256" key="1">
    <source>
        <dbReference type="SAM" id="MobiDB-lite"/>
    </source>
</evidence>
<dbReference type="Pfam" id="PF12937">
    <property type="entry name" value="F-box-like"/>
    <property type="match status" value="1"/>
</dbReference>
<dbReference type="OMA" id="IDSYESW"/>
<dbReference type="PROSITE" id="PS50181">
    <property type="entry name" value="FBOX"/>
    <property type="match status" value="1"/>
</dbReference>
<dbReference type="EMBL" id="DS027059">
    <property type="protein sequence ID" value="EAW08308.1"/>
    <property type="molecule type" value="Genomic_DNA"/>
</dbReference>
<dbReference type="Proteomes" id="UP000006701">
    <property type="component" value="Unassembled WGS sequence"/>
</dbReference>
<evidence type="ECO:0000313" key="3">
    <source>
        <dbReference type="EMBL" id="EAW08308.1"/>
    </source>
</evidence>
<dbReference type="InterPro" id="IPR015943">
    <property type="entry name" value="WD40/YVTN_repeat-like_dom_sf"/>
</dbReference>